<feature type="region of interest" description="Disordered" evidence="2">
    <location>
        <begin position="5578"/>
        <end position="5597"/>
    </location>
</feature>
<dbReference type="PROSITE" id="PS50940">
    <property type="entry name" value="CHIT_BIND_II"/>
    <property type="match status" value="1"/>
</dbReference>
<dbReference type="EMBL" id="JARBDR010000141">
    <property type="protein sequence ID" value="KAJ8320423.1"/>
    <property type="molecule type" value="Genomic_DNA"/>
</dbReference>
<keyword evidence="3" id="KW-1133">Transmembrane helix</keyword>
<dbReference type="Gene3D" id="2.10.50.10">
    <property type="entry name" value="Tumor Necrosis Factor Receptor, subunit A, domain 2"/>
    <property type="match status" value="14"/>
</dbReference>
<dbReference type="SUPFAM" id="SSF57184">
    <property type="entry name" value="Growth factor receptor domain"/>
    <property type="match status" value="13"/>
</dbReference>
<comment type="caution">
    <text evidence="5">The sequence shown here is derived from an EMBL/GenBank/DDBJ whole genome shotgun (WGS) entry which is preliminary data.</text>
</comment>
<evidence type="ECO:0000256" key="2">
    <source>
        <dbReference type="SAM" id="MobiDB-lite"/>
    </source>
</evidence>
<keyword evidence="3" id="KW-0812">Transmembrane</keyword>
<keyword evidence="6" id="KW-1185">Reference proteome</keyword>
<feature type="coiled-coil region" evidence="1">
    <location>
        <begin position="6567"/>
        <end position="6635"/>
    </location>
</feature>
<feature type="coiled-coil region" evidence="1">
    <location>
        <begin position="5489"/>
        <end position="5538"/>
    </location>
</feature>
<feature type="compositionally biased region" description="Polar residues" evidence="2">
    <location>
        <begin position="5444"/>
        <end position="5454"/>
    </location>
</feature>
<keyword evidence="3" id="KW-0472">Membrane</keyword>
<feature type="domain" description="Chitin-binding type-2" evidence="4">
    <location>
        <begin position="1976"/>
        <end position="2034"/>
    </location>
</feature>
<feature type="compositionally biased region" description="Basic and acidic residues" evidence="2">
    <location>
        <begin position="6299"/>
        <end position="6321"/>
    </location>
</feature>
<evidence type="ECO:0000256" key="1">
    <source>
        <dbReference type="SAM" id="Coils"/>
    </source>
</evidence>
<sequence>MNLVQPSGTCWGGYYCPESSTLPTQIDCPAGYYCVNGSDVPTACPKGTYSNVTNLKNVSECSDCPGGYYCETDGLTTPTGLCGEVMCYPCAAGYYCIKEGQSEICPVGYYCPAGTGLDWQACPRGTYSDQTGLYQESQCKPCPAGQYCDGEHLSAPTAGSYCEQSALSLPSGLCSAGYYCSGGSSSATPSGSGGNNCAAGYFCPEGSSEPTPCTPGYYCATDYLNQTSGPCDICPMGAYCPSGSSSPTLCQAGYFLNSTGNDADTDCISCLPGYFCTGSGNSVPDGLCDAGYYCPGGQDSPTPTGYNCTLGHYCPQGSSAPLRCASGSYQNELGQSSCKACPAGYYCDNIMDPVVLYNNTECPTGFYCPENTTKSNEYPCPPGTFNNMTHRTNINDCQQCSGGWYCDQNGLSIPAGKCQAGYFCLSGANSSTPSQGSNADICPQGFYCPEGTVTPQSCPPGTYNPTTGRQSVDECTNCTGGYYCPDYNMTVIGPKCQAGYYCPSAASTAIHLECPAGSYCPEGSDLPTACPAGTFSNMSGLLDSSQCTNCTGGYYCPDPDKKTEIYYELLLLHYNHNFRYDMKLIINVGEDTTVHQECPDGYYTNYTSASSCDICPAGFYCLPVQPENVTLNAQSCPAGYYCPQGYYCTSGVDRPMPGASNDTAGNNCSCPDQVYYTGVGGVCPLGHYCPVGSPAAIPCAPGSYADVISLSECKVCPQGFYCLANASDFISTPCPTGSSDPQPCPGGQYCQFEGLDTPTGNCSAGYYCSDRASSATPTDGSTGNICPPGYYCISGSAWPTSCSPGTYSPSTGNTHVGDCLTCSYGEYCGDYNLTATSGNCSAGYYCPQGQITATPYPCTVGHYCPEHTYDPIICPSGWYQDQTGQSSCKECPGGYYCDNSLGVVVINDTVSCPVGYYCPPGSYCEEGTINPVACPPGTFGATSGLRNVSECTSCTAGYYCTTPGLTAVEGLCATGYYCIEGSNTKHAALCTPGHYCPEGTAVPQRCPEGTFNPYYGLNSTDQCTSCTEGQYCATEGLNDTTGSCEAGYYCPGGQNSSRPAEYPCTLGHYCPVNTSAPIPCANGTYMNHTQGSECYTCPEGWYCLVGTLIDWCPMGHYCPAGTGFDWQQCPLGTYNNETGLSRMAQCKDCIGGSYCDMYGASAPTGLCDAGYYCEYGVDRARPTGNNTGVGNICTVGNYCPQGTTTPIPCGAGTFSNVTGLATCHQCPEGYYCLQGAEEYAATPCNPGYYCPAGTSIATQYPCPAGTYYNLTLARDVSDCVPCPGGEYCQTDGLSYPTGKCSPGWYCTSNSSSPTPSAPEGGECQPGYYCPEGSYAQVQCDPGKYCQTTGLSTPTGNCTAGYYCIIQADNPTPTDGTTGNICPVGHYCPLGSSDKQPCSTGYYLDVTQQDDIGDCKLCPGGLHCSVGHYCPGSTDSPYRCQNGTYQDQPTQSSCKTCPAGYFCDNTINIVILDNSTTICPMGYYCPEGTRYNQEFPCPIGTFNNLTGLTAQSYCTPCLGGYYCPMPGMVTPVDLCDSGFFCKQNANISTPNQEPDAAICPVGHYCPVGTDNPVPCPKVGNYCPVGSGAPTPCPRGTYTNTEGLANVTQCTSCDPGKYCNDTGLSAPVGFCDAGFYCPGGNDVPNPVATPCMIGLHCPIGSHSPVPCDPGTYTNLTQASECLTCPAGYYCVPEEVVAGNSSTGYSLCPRGFYCPANTGANWTACPPGTFSNELGLTDSTECQQCTGGKYCDRSNLTAPAGDCAPGYYCTYGVDLSSPAGNHTGMGGICPIGYKCPGGTVVPEGCDAGTYQDESNQPSCKNCPAGYYCISNSTTYADKPCPSGYYCPMATQYDTQYPCPAGTFNNMTGQYCPQGSSYQTGCEPGQYCDVDMMSTPRGNCAAGYYCSSNSSTDKPTGTGGDRCPPGHYCVEGSSSPQACPAGFYQPSYQAENVTWCISCTAGKYCNQSGISTEDGDCDAGYYCPQGQTVRNPSAYECPAGYYCPTGSSVQTLCPAGTYQDEVGQFVCKECPEGFYCDSSLGPIVNYTIYVCPEGHYCPNGTKVAGQYPCPVGTFNNQTGLRSDTECFACLGLGYYCQTTGLTEPTGQCSAGFYCEAGSDNNAPAICPAGKYCPQAGTFSNKTRLTAESECTNCTAGYYCQQTGLTQEEGLCTQGYYCPEASIVATAVVCPIGLHCPQGSDTPKSCPSGYFTNRTATWECDICPDGFYCLPQNVTAGNPTSGYFDCPAGYGDICPRGYKCPEGTELPLGCDAGTYQDQEGQIVCKTCPEDKPCPTGYYCPAGTTRSDEFACPQGTYNPAERQVNLTNCISCDGGKYCDTTGLTYPTANCSSGWYCLGGAIQPMPTDAAQGGKCLKGQYCPVGSEEPIPCPPGKYCHRERLDSPTGDCTQGFYCNQSAFSHSPTDGVTGNICPTGYYCPTGNTAAIACPMGYYLDVIMSSALSNCKICTAEGYYCPNGTTHSNQYPCPYGTFNNITGLTNSSECAVCFGKMACDQPGLGYPVRQCGAGYYCQAGAQSTTPNQEGTYNPNTGQQSLDHCINCTGGYFCNETGLIAVVGECLASYYCPSGSKSAMEIICPEGYYCGVGTETPAACPNGTFSNTTGLALTSECTSCTQGYYCNGNGLTAVSGLCKQGYYCPTRSSVETEVICPIGKHCPTGSSEPQDCVAGTYAEQVGLAACNVCPEGYYCVPDLVTAGVVSTTKTLCPAGYFCPNGTGYDWQGCPAGTYSSVLGLKSASECTPCTAGQYCQGTNLTSPSGPCMDGYYCVSGVDRANPLMLNNSQCPTGTVHPIIGHQCPTGHYCPLGTDYPIGCPAGSYQDLTNQNYCKECPLGHYCYANTSDYTPNICPGGYYCEVNTTDPYQFPCPPGTFNNLTQQHSISACVPCTAGMYCQGYGNADPTGNCSAGWYCTNGSSVSQPTTTGGQCQIGYYCPEGSDAMQQCTPGKYCATVGLSLPTGDCDAGYYCPLQSSSSQQVDCPIGHYCPTGSDLPEVCRNGTYGPVVRLQSYDQCTPCDGGYYCNGTALTAVSGVCDAGYYCPPGQTVPNPYEYLCTPGHYCPQNSATPTRCSSGYYQNVYGQDTCKPCPEGYYCDNSLSAVGDLGNFSCPTGYYCPGLTERFNQYPCPSGTFNNMTHRINQSECQACSPGYYCQSTGLSEPEGKCYAGYYCNGSDTVPNPGHTICPIGNYCPEGSYKPIPCAYGTIAPSTGNGNQSDCEPCKPGNYCTPSSSEKGYSLPCSAGFICLTGSDVSNPTDGVKGYICPTGHYCTEGAVIELPCNPGTYAPSVQLGTYNNYTGMASASECQSCPPGKFCNETGLSAPPGDCLAGYLCLGNATEPAPNDGINGPCPVLKLPPNVQLEHTEVRQEELPYQDCVPCTGGSYCQTQGLTGVTGPCAERYYCPDVAQISDSQPNTVGSINCTTCPSGYVCAGNTSTPDPCPVSSYCPNGTYDPILCPNGTYTITQGLEAAEDCSQCIAGKYCVGGAIAGDCEAGYLCQTGNSVPDPADSLCPYGYYCTAGVITPQTCPPLKFIDKVGAIAVTECSPCPGGRICPENSTISSPCYAGYYCEVTKDPAPCPVTTYNPVAGANDSSYCLPCPGGYFCNETGMADYNVNPCEPGWYCTNATTSPQPCPVGYYCNRSMAQVPCPPGYYCPEGSSTPTICPQGHYCGKLNDCNFTDAGAIEPVKCPLGYKEYDGSPRSTFNDTCEPCPPGTYGGHDSRAVCLPCRAGVVCKAMATTDQPSVNDSSIAYAFGPNATNSYLCPTGYYCPANSSEPTPCPAGRANPNMEAGSVSDCVQCPVDTYTHLPGQERCFFCGGEAVQSNVGSTSCSCIGNGRQFQTSDRQCVCAAGFVEQSDTTEKDCIKKVYDLCLEGTSRAQNGQCLTDAQWELYCSESYQFTSSSLFGGINTREALSEDQCSDRDDSEYPIRVVEMSDNGFLGVYAPNETQVISWLSSNVKGNITGNVTSDNTVGSINCTTCPSGYVCAGNTSTPDPCPVSSYCPNGTYDPILCPNGTYTITQGLEAAEDCSQCIAGVITPQTCPPLKFIDKVGAIAVTECSPCPGGRICPENSTISSPCYAGYYCEVTKDPAPCPVTTYNPVAGANDSSYCLPCPGGYFCNETGMADYNVNPCEPGWYCTNATTSPQPCPVGYYCNRSMAQVPCPPGYYCPEGSSTPTICPQGHYCGKLNDCNFTDAGAIEPVKCPLGYKEYDGSPRSTFNDTCEPCPPGTYGGHDSRAVCLPCRAGVVCKAMATTDQPSVNDSSIAYAFGPNATNSYLCPTGYYCPANSSEPTPCPAGRANPNMEAGSVSDCVQCPVDTYTHLPGQERCFFCGGEAVQSNVGSTSCSCIGNGRQFQTSDRQCVCAAGFVEQSDTTEKDCIKKVYDLCLEGTSRAQNGQCLTDAQWELYCSESYQFTSSSLFGGINTREALSEDQCSDRDDSEYPIRVVEMSDNGFLGVYAPNETQGDITTINSHSMDNLFNTNDQFDYGGFRALAETKAQTSSTATLFAYQFTDPGVYVFYLSSNSNRKMYVRVMVQNAQCAETGPFFPLTAGYIIQNGISVPEDILKAPDWQIIFIILGSALMAMVIMLIALILFRKYGWAKSMYLFPFYRAVARRYNFDDYASKGSVVYPVKKYHRNMEALVMTGGGPAGTTGDLAAILDANTIETKTDEFWDYDKQIDLEAFRAKTLYDTLSKQSRSVTQTIGKQKDEMEILIPTGHRAVNARVSLLIGKMSDENKDECQRVGAYGILGDGTGGRMIKPGKNTPLKRGDLFNPDMTIKATELMSVDKNTGLIKPKAGSKMVLADGSILDIPLDYFVHPQTGHVLPIQGNVAFDPITSRLVFVVDSATGEAARADDPFIPFVPYPVSKSTGQPVQTKLKPLQHKSDLKYGAPMSDPETGLHVPIMAMTIHPQTGAVMPIGSTHIDPVTGLPTPVEVGSLMMDPNSEQPVPILAVSLDPQSGDSFVESLSGKLVRVHSGYLRDTAVLPSAGGFQALLDSSVLACEARALDAVRHYNDALAGMYEFSKTGQLLPILVGTTMHDPQGTGQEVPILGAEKSAKTRNIMPLGGTMEDPEGGGLVPIAIGRPAIDPVTGEISPIIAVRSNPENGMAIPITLSSGGPRKRKPPPGALTMLEEELVARRGYWRRQRQKEEEITTNEHQLTQKILFDMDSVTSNMVQRCIEDIDAGVHELSEAEKREVKRRGGEVQEYSTILPPDVVAVLTENDAQEHEMEEAHVAQHVKFADMIRKFFNKLQQEENHYKDRMKELDGALNPDAENTALQRYKQARSRLQAELQDHIRIRTESLDEAHSSLEYARERSELAAAESKIVLTRSGLLAGDYDCQLSGVYGDADSSAESESELIPFVETTHCNSGANVGSTTTNINIGGKDKSQGASGSRDVSVESEKSNKDKDKDKRKREESKLVGHSADTKTLQNTQTDDSIFGGPAGGKDGATQSEISKALFEKQAYEAAKLENNLKKEEIIEINDTLDETEKKKQKLTDDAKRDLEKKLAKAKTEQEKEKLMVDYATQIQKLDEDFEKQKLKQLDTLRQKLLERRRLRKKELNRKHINEAQQSGIPPDSVPQISQKSYDELMKDLLELQEQQERMLAEMRKSGEMAGLEGLKLGIDPDYEQQINALNLTKSQKDDLLNKAKNRREELQKQIEEMKAKLAQRKDRNKAPKLTDEELQGLSEAEKQKLMEARNMQGEADRLMEDQTVIDAMIGMEKEKEKQEAEQAMREMLKDKTEKERNEIISQYREQIRRNHLQFEDERQEKKDKVKARLAARKRIREELSKEQAVNRELDAITKAHAAKGDSDAADVIMQINDKLNGEKLTNEQQKLINEQIRQQEELEKKHRDEERKENRELENELAAEKQNVDDQIEQQKLLALASHQSKFDRDIMLHHPNISEAEYEKLLTAHKKEMDALERNLESEKERQKKVLAEKIAEKKKRKAANLEEQKRIELEQQLSAQQQDRDKLNEKIARDVENSTLVKGVKAENMIYSVLRQRHLKEAIHLEDQLARELEAAKRRAKADIEKNRQSEREKLLEAFEQEMRDLMANDMSLSPEELARKKELLQRQQQNSLRDFDNLTEQLISQAEKEVTPEQDVEQIHARLQLKEKQLQELADAMKKYSPTEALHKRYLEDAKLAAEEAERYKNDVLRKMREEHERRMAEQKRLEEERRKKLLEQLQRMERDLEEEHRREEQKLKEREAERERLRQQQLEERDKRQKNEIKKSNVSEDEKARLLREHENNMEKLRDNMEQEQKKSKEALNAKLEARRKRRIDAEKAKLEKRSQLESDLDKQKDMQQMQASDAFSERLATQGPTGYPYDQSSSHPPSLFTPSGNPEQDWMNMLIASPLFKQINDLSDMLSKSDTFSGHSDKILGGDYSTPYIDVKDAQWSCQGDLTPVDINQISPIVCQDMFFSRSHNSSTSQSLIGSPSNSNRATLEQALGIAKSQDEKMNVVGEIVDMKVDGPTRLDFTQISQRLDGGESLASNARLRQYLAAKGGFLATSDFVSTRMAELKGTRSPVTSPKSSPTKRRAVPSIKTPRDVIDTQLTDLEAKCDTLNAELSKILRSEADLREGLSKAEKSGASLDQLNTTREQLMNAITKKDDLLKRISYVETDIVKKEKELKSKRK</sequence>
<evidence type="ECO:0000256" key="3">
    <source>
        <dbReference type="SAM" id="Phobius"/>
    </source>
</evidence>
<feature type="region of interest" description="Disordered" evidence="2">
    <location>
        <begin position="6209"/>
        <end position="6362"/>
    </location>
</feature>
<dbReference type="InterPro" id="IPR009030">
    <property type="entry name" value="Growth_fac_rcpt_cys_sf"/>
</dbReference>
<feature type="transmembrane region" description="Helical" evidence="3">
    <location>
        <begin position="4584"/>
        <end position="4608"/>
    </location>
</feature>
<evidence type="ECO:0000259" key="4">
    <source>
        <dbReference type="PROSITE" id="PS50940"/>
    </source>
</evidence>
<feature type="compositionally biased region" description="Basic and acidic residues" evidence="2">
    <location>
        <begin position="6209"/>
        <end position="6287"/>
    </location>
</feature>
<evidence type="ECO:0000313" key="5">
    <source>
        <dbReference type="EMBL" id="KAJ8320423.1"/>
    </source>
</evidence>
<dbReference type="InterPro" id="IPR002557">
    <property type="entry name" value="Chitin-bd_dom"/>
</dbReference>
<feature type="coiled-coil region" evidence="1">
    <location>
        <begin position="5264"/>
        <end position="5314"/>
    </location>
</feature>
<feature type="compositionally biased region" description="Polar residues" evidence="2">
    <location>
        <begin position="5383"/>
        <end position="5398"/>
    </location>
</feature>
<reference evidence="5 6" key="1">
    <citation type="submission" date="2022-12" db="EMBL/GenBank/DDBJ databases">
        <title>Chromosome-level genome of Tegillarca granosa.</title>
        <authorList>
            <person name="Kim J."/>
        </authorList>
    </citation>
    <scope>NUCLEOTIDE SEQUENCE [LARGE SCALE GENOMIC DNA]</scope>
    <source>
        <strain evidence="5">Teg-2019</strain>
        <tissue evidence="5">Adductor muscle</tissue>
    </source>
</reference>
<dbReference type="PANTHER" id="PTHR47236:SF4">
    <property type="entry name" value="GENE 9195-RELATED"/>
    <property type="match status" value="1"/>
</dbReference>
<dbReference type="Proteomes" id="UP001217089">
    <property type="component" value="Unassembled WGS sequence"/>
</dbReference>
<name>A0ABQ9FT43_TEGGR</name>
<dbReference type="PANTHER" id="PTHR47236">
    <property type="entry name" value="GENE, 32742-RELATED-RELATED"/>
    <property type="match status" value="1"/>
</dbReference>
<feature type="region of interest" description="Disordered" evidence="2">
    <location>
        <begin position="6541"/>
        <end position="6562"/>
    </location>
</feature>
<evidence type="ECO:0000313" key="6">
    <source>
        <dbReference type="Proteomes" id="UP001217089"/>
    </source>
</evidence>
<protein>
    <recommendedName>
        <fullName evidence="4">Chitin-binding type-2 domain-containing protein</fullName>
    </recommendedName>
</protein>
<feature type="coiled-coil region" evidence="1">
    <location>
        <begin position="5737"/>
        <end position="5791"/>
    </location>
</feature>
<feature type="compositionally biased region" description="Low complexity" evidence="2">
    <location>
        <begin position="6543"/>
        <end position="6553"/>
    </location>
</feature>
<keyword evidence="1" id="KW-0175">Coiled coil</keyword>
<feature type="region of interest" description="Disordered" evidence="2">
    <location>
        <begin position="5383"/>
        <end position="5467"/>
    </location>
</feature>
<dbReference type="SMART" id="SM01411">
    <property type="entry name" value="Ephrin_rec_like"/>
    <property type="match status" value="60"/>
</dbReference>
<feature type="compositionally biased region" description="Basic and acidic residues" evidence="2">
    <location>
        <begin position="5414"/>
        <end position="5437"/>
    </location>
</feature>
<feature type="region of interest" description="Disordered" evidence="2">
    <location>
        <begin position="5864"/>
        <end position="5891"/>
    </location>
</feature>
<gene>
    <name evidence="5" type="ORF">KUTeg_002010</name>
</gene>
<accession>A0ABQ9FT43</accession>
<organism evidence="5 6">
    <name type="scientific">Tegillarca granosa</name>
    <name type="common">Malaysian cockle</name>
    <name type="synonym">Anadara granosa</name>
    <dbReference type="NCBI Taxonomy" id="220873"/>
    <lineage>
        <taxon>Eukaryota</taxon>
        <taxon>Metazoa</taxon>
        <taxon>Spiralia</taxon>
        <taxon>Lophotrochozoa</taxon>
        <taxon>Mollusca</taxon>
        <taxon>Bivalvia</taxon>
        <taxon>Autobranchia</taxon>
        <taxon>Pteriomorphia</taxon>
        <taxon>Arcoida</taxon>
        <taxon>Arcoidea</taxon>
        <taxon>Arcidae</taxon>
        <taxon>Tegillarca</taxon>
    </lineage>
</organism>
<feature type="coiled-coil region" evidence="1">
    <location>
        <begin position="5656"/>
        <end position="5690"/>
    </location>
</feature>
<proteinExistence type="predicted"/>
<feature type="compositionally biased region" description="Polar residues" evidence="2">
    <location>
        <begin position="6346"/>
        <end position="6362"/>
    </location>
</feature>